<proteinExistence type="predicted"/>
<dbReference type="Gene3D" id="3.40.430.10">
    <property type="entry name" value="Dihydrofolate Reductase, subunit A"/>
    <property type="match status" value="1"/>
</dbReference>
<reference evidence="2" key="2">
    <citation type="submission" date="2021-04" db="EMBL/GenBank/DDBJ databases">
        <authorList>
            <person name="Gilroy R."/>
        </authorList>
    </citation>
    <scope>NUCLEOTIDE SEQUENCE</scope>
    <source>
        <strain evidence="2">ChiGjej4B4-7305</strain>
    </source>
</reference>
<protein>
    <submittedName>
        <fullName evidence="2">Dihydrofolate reductase family protein</fullName>
    </submittedName>
</protein>
<gene>
    <name evidence="2" type="ORF">H9815_19485</name>
</gene>
<dbReference type="EMBL" id="DXBY01000332">
    <property type="protein sequence ID" value="HIZ37962.1"/>
    <property type="molecule type" value="Genomic_DNA"/>
</dbReference>
<dbReference type="Proteomes" id="UP000824037">
    <property type="component" value="Unassembled WGS sequence"/>
</dbReference>
<feature type="domain" description="Bacterial bifunctional deaminase-reductase C-terminal" evidence="1">
    <location>
        <begin position="7"/>
        <end position="167"/>
    </location>
</feature>
<accession>A0A9D2EI59</accession>
<dbReference type="GO" id="GO:0008703">
    <property type="term" value="F:5-amino-6-(5-phosphoribosylamino)uracil reductase activity"/>
    <property type="evidence" value="ECO:0007669"/>
    <property type="project" value="InterPro"/>
</dbReference>
<dbReference type="InterPro" id="IPR050765">
    <property type="entry name" value="Riboflavin_Biosynth_HTPR"/>
</dbReference>
<dbReference type="SUPFAM" id="SSF53597">
    <property type="entry name" value="Dihydrofolate reductase-like"/>
    <property type="match status" value="1"/>
</dbReference>
<dbReference type="GO" id="GO:0009231">
    <property type="term" value="P:riboflavin biosynthetic process"/>
    <property type="evidence" value="ECO:0007669"/>
    <property type="project" value="InterPro"/>
</dbReference>
<organism evidence="2 3">
    <name type="scientific">Candidatus Ruania gallistercoris</name>
    <dbReference type="NCBI Taxonomy" id="2838746"/>
    <lineage>
        <taxon>Bacteria</taxon>
        <taxon>Bacillati</taxon>
        <taxon>Actinomycetota</taxon>
        <taxon>Actinomycetes</taxon>
        <taxon>Micrococcales</taxon>
        <taxon>Ruaniaceae</taxon>
        <taxon>Ruania</taxon>
    </lineage>
</organism>
<dbReference type="InterPro" id="IPR024072">
    <property type="entry name" value="DHFR-like_dom_sf"/>
</dbReference>
<sequence length="187" mass="19840">MTSFLYSATASADGFIAGPGGDMSWLADHFGPDPVVDELMAGVGALLIGARTFRGDDPNRGDPEHEGAFSGQWQGPSVVLTHRPPAQPAGEVTFTDDLSAAVELARNAAGDKPYVNILGADVARQCLDLGVLDEVAVFTVPVLLGQGTRLLDRPGRPAATLQRLRQWHTEHATGAWYRVSSPAARPR</sequence>
<evidence type="ECO:0000313" key="2">
    <source>
        <dbReference type="EMBL" id="HIZ37962.1"/>
    </source>
</evidence>
<dbReference type="AlphaFoldDB" id="A0A9D2EI59"/>
<dbReference type="PANTHER" id="PTHR38011">
    <property type="entry name" value="DIHYDROFOLATE REDUCTASE FAMILY PROTEIN (AFU_ORTHOLOGUE AFUA_8G06820)"/>
    <property type="match status" value="1"/>
</dbReference>
<dbReference type="Pfam" id="PF01872">
    <property type="entry name" value="RibD_C"/>
    <property type="match status" value="1"/>
</dbReference>
<evidence type="ECO:0000313" key="3">
    <source>
        <dbReference type="Proteomes" id="UP000824037"/>
    </source>
</evidence>
<comment type="caution">
    <text evidence="2">The sequence shown here is derived from an EMBL/GenBank/DDBJ whole genome shotgun (WGS) entry which is preliminary data.</text>
</comment>
<dbReference type="InterPro" id="IPR002734">
    <property type="entry name" value="RibDG_C"/>
</dbReference>
<name>A0A9D2EI59_9MICO</name>
<reference evidence="2" key="1">
    <citation type="journal article" date="2021" name="PeerJ">
        <title>Extensive microbial diversity within the chicken gut microbiome revealed by metagenomics and culture.</title>
        <authorList>
            <person name="Gilroy R."/>
            <person name="Ravi A."/>
            <person name="Getino M."/>
            <person name="Pursley I."/>
            <person name="Horton D.L."/>
            <person name="Alikhan N.F."/>
            <person name="Baker D."/>
            <person name="Gharbi K."/>
            <person name="Hall N."/>
            <person name="Watson M."/>
            <person name="Adriaenssens E.M."/>
            <person name="Foster-Nyarko E."/>
            <person name="Jarju S."/>
            <person name="Secka A."/>
            <person name="Antonio M."/>
            <person name="Oren A."/>
            <person name="Chaudhuri R.R."/>
            <person name="La Ragione R."/>
            <person name="Hildebrand F."/>
            <person name="Pallen M.J."/>
        </authorList>
    </citation>
    <scope>NUCLEOTIDE SEQUENCE</scope>
    <source>
        <strain evidence="2">ChiGjej4B4-7305</strain>
    </source>
</reference>
<evidence type="ECO:0000259" key="1">
    <source>
        <dbReference type="Pfam" id="PF01872"/>
    </source>
</evidence>
<dbReference type="PANTHER" id="PTHR38011:SF11">
    <property type="entry name" value="2,5-DIAMINO-6-RIBOSYLAMINO-4(3H)-PYRIMIDINONE 5'-PHOSPHATE REDUCTASE"/>
    <property type="match status" value="1"/>
</dbReference>